<dbReference type="Proteomes" id="UP001281147">
    <property type="component" value="Unassembled WGS sequence"/>
</dbReference>
<evidence type="ECO:0000313" key="1">
    <source>
        <dbReference type="EMBL" id="KAK3697293.1"/>
    </source>
</evidence>
<sequence length="588" mass="66337">MRRIQGVWLYPRCRGKVMKINVIISVKSTKASGPPKAEYDFSASQPWMKTSRKLTFLDETRELRNIYDHDGNDGNNSMLEQPSSASKNTTTVPGRLSQHLHEPEQPSTSTPLTLERSISTPAIDEVPISSPTKRRRVEPDELDHVSTSALDLAFSEIDPWHPSPHTGWTPTALANVAETLSYDDSLHRLEPNLSYPDPPALDGVSESLSAIYLETPVWPLSDREQAKLLRNYVEHIARNFDLCDPYRHFRTVVPQRAAICPTLLNAIFALSARHLSRTGDYDPFISDRYHQECLKHLIPMLDDSAAAVLDENLLASTIILRHLEEIELPLSGQSPTDQSSHLLGAHAFITAQERATVGGGLRQAAFWVGLRQEIYVAFVNQRSIMPALEHCNIDRSFEAAPDHVWACRMVVQCADVIRYCFGDDDHSTVTYNWLLESTVQWHDLKPSSFTPVFFKEADDENVFPDIWFLSDEITAGWQYYYIARILLCAHNPKLPRLGSSRVSALRAMDEEIKEHVLVLCGIATSNPDTASNFTYASMAITLAGDRFTKRHEQEALLHVLNTCDTHYGWPTGHAQENLRAAWNWAESV</sequence>
<name>A0ACC3MJK2_9PEZI</name>
<dbReference type="EMBL" id="JAUTXU010000228">
    <property type="protein sequence ID" value="KAK3697293.1"/>
    <property type="molecule type" value="Genomic_DNA"/>
</dbReference>
<organism evidence="1 2">
    <name type="scientific">Vermiconidia calcicola</name>
    <dbReference type="NCBI Taxonomy" id="1690605"/>
    <lineage>
        <taxon>Eukaryota</taxon>
        <taxon>Fungi</taxon>
        <taxon>Dikarya</taxon>
        <taxon>Ascomycota</taxon>
        <taxon>Pezizomycotina</taxon>
        <taxon>Dothideomycetes</taxon>
        <taxon>Dothideomycetidae</taxon>
        <taxon>Mycosphaerellales</taxon>
        <taxon>Extremaceae</taxon>
        <taxon>Vermiconidia</taxon>
    </lineage>
</organism>
<proteinExistence type="predicted"/>
<evidence type="ECO:0000313" key="2">
    <source>
        <dbReference type="Proteomes" id="UP001281147"/>
    </source>
</evidence>
<keyword evidence="2" id="KW-1185">Reference proteome</keyword>
<accession>A0ACC3MJK2</accession>
<gene>
    <name evidence="1" type="ORF">LTR37_017526</name>
</gene>
<reference evidence="1" key="1">
    <citation type="submission" date="2023-07" db="EMBL/GenBank/DDBJ databases">
        <title>Black Yeasts Isolated from many extreme environments.</title>
        <authorList>
            <person name="Coleine C."/>
            <person name="Stajich J.E."/>
            <person name="Selbmann L."/>
        </authorList>
    </citation>
    <scope>NUCLEOTIDE SEQUENCE</scope>
    <source>
        <strain evidence="1">CCFEE 5714</strain>
    </source>
</reference>
<protein>
    <submittedName>
        <fullName evidence="1">Uncharacterized protein</fullName>
    </submittedName>
</protein>
<comment type="caution">
    <text evidence="1">The sequence shown here is derived from an EMBL/GenBank/DDBJ whole genome shotgun (WGS) entry which is preliminary data.</text>
</comment>